<keyword evidence="2" id="KW-0238">DNA-binding</keyword>
<dbReference type="Pfam" id="PF01796">
    <property type="entry name" value="OB_ChsH2_C"/>
    <property type="match status" value="1"/>
</dbReference>
<gene>
    <name evidence="2" type="ORF">CVO77_03955</name>
</gene>
<proteinExistence type="predicted"/>
<organism evidence="2 3">
    <name type="scientific">Sphingopyxis lindanitolerans</name>
    <dbReference type="NCBI Taxonomy" id="2054227"/>
    <lineage>
        <taxon>Bacteria</taxon>
        <taxon>Pseudomonadati</taxon>
        <taxon>Pseudomonadota</taxon>
        <taxon>Alphaproteobacteria</taxon>
        <taxon>Sphingomonadales</taxon>
        <taxon>Sphingomonadaceae</taxon>
        <taxon>Sphingopyxis</taxon>
    </lineage>
</organism>
<dbReference type="PANTHER" id="PTHR34075">
    <property type="entry name" value="BLR3430 PROTEIN"/>
    <property type="match status" value="1"/>
</dbReference>
<dbReference type="GO" id="GO:0003677">
    <property type="term" value="F:DNA binding"/>
    <property type="evidence" value="ECO:0007669"/>
    <property type="project" value="UniProtKB-KW"/>
</dbReference>
<accession>A0A2S8B646</accession>
<evidence type="ECO:0000313" key="2">
    <source>
        <dbReference type="EMBL" id="PQM27729.1"/>
    </source>
</evidence>
<reference evidence="3" key="1">
    <citation type="submission" date="2017-11" db="EMBL/GenBank/DDBJ databases">
        <title>The complete genome sequence of Sphingopyxis pomeranensis sp. nov. strain WS5A3p.</title>
        <authorList>
            <person name="Kaminski M.A."/>
        </authorList>
    </citation>
    <scope>NUCLEOTIDE SEQUENCE [LARGE SCALE GENOMIC DNA]</scope>
    <source>
        <strain evidence="3">WS5A3p</strain>
    </source>
</reference>
<evidence type="ECO:0000313" key="3">
    <source>
        <dbReference type="Proteomes" id="UP000238954"/>
    </source>
</evidence>
<protein>
    <submittedName>
        <fullName evidence="2">DNA-binding protein</fullName>
    </submittedName>
</protein>
<dbReference type="Proteomes" id="UP000238954">
    <property type="component" value="Chromosome"/>
</dbReference>
<name>A0A2S8B646_9SPHN</name>
<dbReference type="OrthoDB" id="7210118at2"/>
<feature type="domain" description="ChsH2 C-terminal OB-fold" evidence="1">
    <location>
        <begin position="61"/>
        <end position="124"/>
    </location>
</feature>
<comment type="caution">
    <text evidence="2">The sequence shown here is derived from an EMBL/GenBank/DDBJ whole genome shotgun (WGS) entry which is preliminary data.</text>
</comment>
<dbReference type="InterPro" id="IPR002878">
    <property type="entry name" value="ChsH2_C"/>
</dbReference>
<dbReference type="PANTHER" id="PTHR34075:SF5">
    <property type="entry name" value="BLR3430 PROTEIN"/>
    <property type="match status" value="1"/>
</dbReference>
<sequence length="138" mass="15187">MVTLIPAAAPRILARESFATQAYWTSGRSGVLHLARSKASGRWLHPFWNIDESDPDVEIAPVSGRGTVFTYTVNCHAYNPQVPPPYVIAIVELVEQSDLRIVTNIVNCAPDAVGIGLPVRVAFEHHDPLYVPVFEPDL</sequence>
<dbReference type="SUPFAM" id="SSF50249">
    <property type="entry name" value="Nucleic acid-binding proteins"/>
    <property type="match status" value="1"/>
</dbReference>
<dbReference type="InterPro" id="IPR052513">
    <property type="entry name" value="Thioester_dehydratase-like"/>
</dbReference>
<evidence type="ECO:0000259" key="1">
    <source>
        <dbReference type="Pfam" id="PF01796"/>
    </source>
</evidence>
<dbReference type="EMBL" id="PHFW01000002">
    <property type="protein sequence ID" value="PQM27729.1"/>
    <property type="molecule type" value="Genomic_DNA"/>
</dbReference>
<dbReference type="InterPro" id="IPR012340">
    <property type="entry name" value="NA-bd_OB-fold"/>
</dbReference>
<keyword evidence="3" id="KW-1185">Reference proteome</keyword>
<dbReference type="AlphaFoldDB" id="A0A2S8B646"/>